<feature type="region of interest" description="Disordered" evidence="1">
    <location>
        <begin position="330"/>
        <end position="355"/>
    </location>
</feature>
<name>A0AAF3ENM9_9BILA</name>
<feature type="compositionally biased region" description="Acidic residues" evidence="1">
    <location>
        <begin position="346"/>
        <end position="355"/>
    </location>
</feature>
<dbReference type="AlphaFoldDB" id="A0AAF3ENM9"/>
<evidence type="ECO:0000313" key="2">
    <source>
        <dbReference type="Proteomes" id="UP000887575"/>
    </source>
</evidence>
<sequence>MLPAKVEATTSSDGLHLGAARERAMLCDYRLDCEETVDKMIKDAFADSRKAFDVNDKLVALSREWIEKNEELKRIGVTFEQLDKRIADSFASITLNMCFVKIAKHFAEKIICKLSLFQSRKHVDHDEEIMRLRIALIHQLVDLASDDEELAMKILQKTTIHEWVSNEFLNKKELSTKSGARAMSLLVQLFYAEGCIEKVELRKEILKMGAADNRAPQKIHDLEEVKAKNQRTEQIERFGLLRLRTLERLQPDGGTEKFDLNELIKCFCKGTLTIDQQNSWTVFITSVTVHTHIDEERELFVDPFVLKREAIIEAVSKMVISAVNSLASGNKEEHKESKGEHKESKEEQEESEEEQEEKIRLLGNGCNLLNRLFSVFIYHEFQGSFYSIRQKTIQETTTWKMLMEVIRGIYTKFIVALTKYEKIPSTEATLRKYLSLTFNVSATSGISMSTVNHKTQHGVLTLKDLDEPVKFSVIAGQKAFLGLKVTKHDETEWDFSNLRRAAFILSEVVEDGYNVVLGRFTALTRREITRGQAFLENKKEEKQILENTRAKKKRLDGLLGSMDSTKARADLNQKLVKRLANTGTHSAITMACHDVHLNVLGLKFCKTDFNEQMLYERLKEIYGIGLSHAYVLCVFNDLLKEENVVKMKAFCKYIETKDSNTLAFTSTLKWVNEAVLELIDACEDEQIAIFTSALESILSDISAYDFTRKLDTSFYIWEPTKPEKPLESCCLPISFFDAREHRELLAKTPISSLWEWKKRGDLRLKGSPNNYKLVRVEAIDQTLYQGIFNTAMSVNTVIKSLQEAGVYFDTLTTGMDLMVDHEALLSSFDPFVVCFKAAVSFD</sequence>
<accession>A0AAF3ENM9</accession>
<dbReference type="WBParaSite" id="MBELARI_LOCUS15593">
    <property type="protein sequence ID" value="MBELARI_LOCUS15593"/>
    <property type="gene ID" value="MBELARI_LOCUS15593"/>
</dbReference>
<keyword evidence="2" id="KW-1185">Reference proteome</keyword>
<protein>
    <submittedName>
        <fullName evidence="3">Uncharacterized protein</fullName>
    </submittedName>
</protein>
<reference evidence="3" key="1">
    <citation type="submission" date="2024-02" db="UniProtKB">
        <authorList>
            <consortium name="WormBaseParasite"/>
        </authorList>
    </citation>
    <scope>IDENTIFICATION</scope>
</reference>
<organism evidence="2 3">
    <name type="scientific">Mesorhabditis belari</name>
    <dbReference type="NCBI Taxonomy" id="2138241"/>
    <lineage>
        <taxon>Eukaryota</taxon>
        <taxon>Metazoa</taxon>
        <taxon>Ecdysozoa</taxon>
        <taxon>Nematoda</taxon>
        <taxon>Chromadorea</taxon>
        <taxon>Rhabditida</taxon>
        <taxon>Rhabditina</taxon>
        <taxon>Rhabditomorpha</taxon>
        <taxon>Rhabditoidea</taxon>
        <taxon>Rhabditidae</taxon>
        <taxon>Mesorhabditinae</taxon>
        <taxon>Mesorhabditis</taxon>
    </lineage>
</organism>
<evidence type="ECO:0000256" key="1">
    <source>
        <dbReference type="SAM" id="MobiDB-lite"/>
    </source>
</evidence>
<evidence type="ECO:0000313" key="3">
    <source>
        <dbReference type="WBParaSite" id="MBELARI_LOCUS15593"/>
    </source>
</evidence>
<proteinExistence type="predicted"/>
<dbReference type="Proteomes" id="UP000887575">
    <property type="component" value="Unassembled WGS sequence"/>
</dbReference>
<feature type="compositionally biased region" description="Basic and acidic residues" evidence="1">
    <location>
        <begin position="330"/>
        <end position="345"/>
    </location>
</feature>